<dbReference type="InterPro" id="IPR006047">
    <property type="entry name" value="GH13_cat_dom"/>
</dbReference>
<dbReference type="InterPro" id="IPR017853">
    <property type="entry name" value="GH"/>
</dbReference>
<protein>
    <recommendedName>
        <fullName evidence="6">Alpha-amylase</fullName>
        <ecNumber evidence="6">3.2.1.1</ecNumber>
    </recommendedName>
</protein>
<reference evidence="9 10" key="1">
    <citation type="submission" date="2016-11" db="EMBL/GenBank/DDBJ databases">
        <authorList>
            <person name="Jaros S."/>
            <person name="Januszkiewicz K."/>
            <person name="Wedrychowicz H."/>
        </authorList>
    </citation>
    <scope>NUCLEOTIDE SEQUENCE [LARGE SCALE GENOMIC DNA]</scope>
    <source>
        <strain evidence="9 10">KHT3</strain>
    </source>
</reference>
<dbReference type="GO" id="GO:0043169">
    <property type="term" value="F:cation binding"/>
    <property type="evidence" value="ECO:0007669"/>
    <property type="project" value="InterPro"/>
</dbReference>
<evidence type="ECO:0000256" key="5">
    <source>
        <dbReference type="RuleBase" id="RU003615"/>
    </source>
</evidence>
<dbReference type="Gene3D" id="3.20.20.80">
    <property type="entry name" value="Glycosidases"/>
    <property type="match status" value="1"/>
</dbReference>
<dbReference type="SUPFAM" id="SSF51445">
    <property type="entry name" value="(Trans)glycosidases"/>
    <property type="match status" value="1"/>
</dbReference>
<dbReference type="EC" id="3.2.1.1" evidence="6"/>
<comment type="catalytic activity">
    <reaction evidence="6">
        <text>Endohydrolysis of (1-&gt;4)-alpha-D-glucosidic linkages in polysaccharides containing three or more (1-&gt;4)-alpha-linked D-glucose units.</text>
        <dbReference type="EC" id="3.2.1.1"/>
    </reaction>
</comment>
<feature type="domain" description="Glycosyl hydrolase family 13 catalytic" evidence="8">
    <location>
        <begin position="28"/>
        <end position="375"/>
    </location>
</feature>
<dbReference type="Proteomes" id="UP000184130">
    <property type="component" value="Unassembled WGS sequence"/>
</dbReference>
<keyword evidence="7" id="KW-0732">Signal</keyword>
<dbReference type="GO" id="GO:0005975">
    <property type="term" value="P:carbohydrate metabolic process"/>
    <property type="evidence" value="ECO:0007669"/>
    <property type="project" value="InterPro"/>
</dbReference>
<proteinExistence type="inferred from homology"/>
<dbReference type="Pfam" id="PF16738">
    <property type="entry name" value="CBM26"/>
    <property type="match status" value="1"/>
</dbReference>
<comment type="similarity">
    <text evidence="1 5">Belongs to the glycosyl hydrolase 13 family.</text>
</comment>
<dbReference type="Pfam" id="PF00128">
    <property type="entry name" value="Alpha-amylase"/>
    <property type="match status" value="1"/>
</dbReference>
<keyword evidence="2 6" id="KW-0378">Hydrolase</keyword>
<evidence type="ECO:0000256" key="6">
    <source>
        <dbReference type="RuleBase" id="RU361134"/>
    </source>
</evidence>
<name>A0A1M6SUI6_XYLRU</name>
<dbReference type="GO" id="GO:0004556">
    <property type="term" value="F:alpha-amylase activity"/>
    <property type="evidence" value="ECO:0007669"/>
    <property type="project" value="UniProtKB-UniRule"/>
</dbReference>
<evidence type="ECO:0000313" key="9">
    <source>
        <dbReference type="EMBL" id="SHK48391.1"/>
    </source>
</evidence>
<feature type="signal peptide" evidence="7">
    <location>
        <begin position="1"/>
        <end position="19"/>
    </location>
</feature>
<keyword evidence="3 6" id="KW-0119">Carbohydrate metabolism</keyword>
<dbReference type="CDD" id="cd11314">
    <property type="entry name" value="AmyAc_arch_bac_plant_AmyA"/>
    <property type="match status" value="1"/>
</dbReference>
<dbReference type="InterPro" id="IPR031965">
    <property type="entry name" value="CBM26"/>
</dbReference>
<dbReference type="InterPro" id="IPR059177">
    <property type="entry name" value="GH29D-like_dom"/>
</dbReference>
<evidence type="ECO:0000259" key="8">
    <source>
        <dbReference type="SMART" id="SM00642"/>
    </source>
</evidence>
<dbReference type="RefSeq" id="WP_073205615.1">
    <property type="nucleotide sequence ID" value="NZ_FRBD01000004.1"/>
</dbReference>
<dbReference type="SMART" id="SM00642">
    <property type="entry name" value="Aamy"/>
    <property type="match status" value="1"/>
</dbReference>
<dbReference type="PRINTS" id="PR00110">
    <property type="entry name" value="ALPHAAMYLASE"/>
</dbReference>
<feature type="chain" id="PRO_5013133375" description="Alpha-amylase" evidence="7">
    <location>
        <begin position="20"/>
        <end position="686"/>
    </location>
</feature>
<evidence type="ECO:0000313" key="10">
    <source>
        <dbReference type="Proteomes" id="UP000184130"/>
    </source>
</evidence>
<evidence type="ECO:0000256" key="7">
    <source>
        <dbReference type="SAM" id="SignalP"/>
    </source>
</evidence>
<dbReference type="InterPro" id="IPR006046">
    <property type="entry name" value="Alpha_amylase"/>
</dbReference>
<keyword evidence="4 6" id="KW-0326">Glycosidase</keyword>
<evidence type="ECO:0000256" key="1">
    <source>
        <dbReference type="ARBA" id="ARBA00008061"/>
    </source>
</evidence>
<gene>
    <name evidence="9" type="ORF">SAMN05216463_10448</name>
</gene>
<dbReference type="OrthoDB" id="9806009at2"/>
<dbReference type="EMBL" id="FRBD01000004">
    <property type="protein sequence ID" value="SHK48391.1"/>
    <property type="molecule type" value="Genomic_DNA"/>
</dbReference>
<sequence>MRRFYSTLMFCLVTIISMAQGWPENYKGVMLQGFSWDSFVDTQWTNLESQADELSGYFDLIWVPQSGNCNSTYNQMGYTPVYYFDQNSSFGTEAQLRSMIKAFKDRNVGIIADVVVNHRNNLGVNGSWVDYPAETYNGVTYQMLSTDICGNDDDNIYDKNGNKQKSTAEWAAENGYTLGNNENHNTCEDWGGCRDLDHSSENVQNIIKVYLKYLLNDLGYAGFRYDMTKGFKRSYLADYNYDANPTFSVGEYWDGNKSTLKSVINQQKKNDVVQSATFDFAFRYSARDACNGNNWSKLANGGLATETGYSRYAVTFVENHDMQDRGNVTGYTKDPITKNVEAANAWLMAMPGTPCVFLLHWKSYKNEIKQMIKARKAAGISNQSSWEQKASTSTFYKLETTGSNGKLYAILGSGTLEDDNYVKILSGTKYAYYLSKSTETPWVSLAEGTYTEAQENTLTAVSANANAQLVYTLDGSDPTASSTKVNSATAITISESCTLKVGLLIDGVVKNIISRQYVIKPFVAHKAAIYLKDPNWSTPVYFYSWANDGSNTQLLGNWPGTVITATKEIDGQMWYYHEFDVNTQDYSFNIIFNQGNGKPQTVDIGPLSEDTFYEIGDMVNGKFSVNKINKTHTGISPVKMMPQADDVVKVYTIDGRLVRTVKRGKDALDGLAKGMYIVDKQKYVVN</sequence>
<dbReference type="PANTHER" id="PTHR43447">
    <property type="entry name" value="ALPHA-AMYLASE"/>
    <property type="match status" value="1"/>
</dbReference>
<evidence type="ECO:0000256" key="2">
    <source>
        <dbReference type="ARBA" id="ARBA00022801"/>
    </source>
</evidence>
<evidence type="ECO:0000256" key="3">
    <source>
        <dbReference type="ARBA" id="ARBA00023277"/>
    </source>
</evidence>
<evidence type="ECO:0000256" key="4">
    <source>
        <dbReference type="ARBA" id="ARBA00023295"/>
    </source>
</evidence>
<accession>A0A1M6SUI6</accession>
<organism evidence="9 10">
    <name type="scientific">Xylanibacter ruminicola</name>
    <name type="common">Prevotella ruminicola</name>
    <dbReference type="NCBI Taxonomy" id="839"/>
    <lineage>
        <taxon>Bacteria</taxon>
        <taxon>Pseudomonadati</taxon>
        <taxon>Bacteroidota</taxon>
        <taxon>Bacteroidia</taxon>
        <taxon>Bacteroidales</taxon>
        <taxon>Prevotellaceae</taxon>
        <taxon>Xylanibacter</taxon>
    </lineage>
</organism>
<dbReference type="Pfam" id="PF13290">
    <property type="entry name" value="CHB_HEX_C_1"/>
    <property type="match status" value="1"/>
</dbReference>
<dbReference type="AlphaFoldDB" id="A0A1M6SUI6"/>